<dbReference type="SMART" id="SM00173">
    <property type="entry name" value="RAS"/>
    <property type="match status" value="1"/>
</dbReference>
<protein>
    <submittedName>
        <fullName evidence="3">YPT1-like protein</fullName>
    </submittedName>
</protein>
<dbReference type="Proteomes" id="UP001164746">
    <property type="component" value="Chromosome 13"/>
</dbReference>
<evidence type="ECO:0000256" key="1">
    <source>
        <dbReference type="ARBA" id="ARBA00006270"/>
    </source>
</evidence>
<dbReference type="SMART" id="SM00175">
    <property type="entry name" value="RAB"/>
    <property type="match status" value="1"/>
</dbReference>
<dbReference type="Pfam" id="PF00071">
    <property type="entry name" value="Ras"/>
    <property type="match status" value="2"/>
</dbReference>
<evidence type="ECO:0000313" key="3">
    <source>
        <dbReference type="EMBL" id="WAR24912.1"/>
    </source>
</evidence>
<dbReference type="InterPro" id="IPR027417">
    <property type="entry name" value="P-loop_NTPase"/>
</dbReference>
<gene>
    <name evidence="3" type="ORF">MAR_038581</name>
</gene>
<dbReference type="SUPFAM" id="SSF52540">
    <property type="entry name" value="P-loop containing nucleoside triphosphate hydrolases"/>
    <property type="match status" value="1"/>
</dbReference>
<dbReference type="EMBL" id="CP111024">
    <property type="protein sequence ID" value="WAR24912.1"/>
    <property type="molecule type" value="Genomic_DNA"/>
</dbReference>
<dbReference type="PANTHER" id="PTHR47978">
    <property type="match status" value="1"/>
</dbReference>
<keyword evidence="2" id="KW-0547">Nucleotide-binding</keyword>
<comment type="similarity">
    <text evidence="1">Belongs to the small GTPase superfamily. Rab family.</text>
</comment>
<accession>A0ABY7FV26</accession>
<evidence type="ECO:0000313" key="4">
    <source>
        <dbReference type="Proteomes" id="UP001164746"/>
    </source>
</evidence>
<proteinExistence type="inferred from homology"/>
<organism evidence="3 4">
    <name type="scientific">Mya arenaria</name>
    <name type="common">Soft-shell clam</name>
    <dbReference type="NCBI Taxonomy" id="6604"/>
    <lineage>
        <taxon>Eukaryota</taxon>
        <taxon>Metazoa</taxon>
        <taxon>Spiralia</taxon>
        <taxon>Lophotrochozoa</taxon>
        <taxon>Mollusca</taxon>
        <taxon>Bivalvia</taxon>
        <taxon>Autobranchia</taxon>
        <taxon>Heteroconchia</taxon>
        <taxon>Euheterodonta</taxon>
        <taxon>Imparidentia</taxon>
        <taxon>Neoheterodontei</taxon>
        <taxon>Myida</taxon>
        <taxon>Myoidea</taxon>
        <taxon>Myidae</taxon>
        <taxon>Mya</taxon>
    </lineage>
</organism>
<evidence type="ECO:0000256" key="2">
    <source>
        <dbReference type="ARBA" id="ARBA00022741"/>
    </source>
</evidence>
<dbReference type="CDD" id="cd00154">
    <property type="entry name" value="Rab"/>
    <property type="match status" value="1"/>
</dbReference>
<dbReference type="PRINTS" id="PR00449">
    <property type="entry name" value="RASTRNSFRMNG"/>
</dbReference>
<sequence>MTTDLAYKVVLLGDQYVGKSSIMLRHVHGRFTPNYVQTYGTEFDKWRTNVDGVSVLLRIYDSMGQADMRTVVRSVYRDAHGILLTCPERPEMILVGNKADLDENHDSTNLKSAKQTAESLGLELVTVSAKTGENLDHVFSLISQKLVKNTPKSRDSTGHTTLDIRHWAYDTGHTTLGIRHWTYDIGYTTLGIRHWAYDTGIRHWIYDTGYTTLDIRQ</sequence>
<dbReference type="Gene3D" id="3.40.50.300">
    <property type="entry name" value="P-loop containing nucleotide triphosphate hydrolases"/>
    <property type="match status" value="2"/>
</dbReference>
<dbReference type="InterPro" id="IPR001806">
    <property type="entry name" value="Small_GTPase"/>
</dbReference>
<name>A0ABY7FV26_MYAAR</name>
<dbReference type="SMART" id="SM00174">
    <property type="entry name" value="RHO"/>
    <property type="match status" value="1"/>
</dbReference>
<keyword evidence="4" id="KW-1185">Reference proteome</keyword>
<dbReference type="PROSITE" id="PS51419">
    <property type="entry name" value="RAB"/>
    <property type="match status" value="1"/>
</dbReference>
<reference evidence="3" key="1">
    <citation type="submission" date="2022-11" db="EMBL/GenBank/DDBJ databases">
        <title>Centuries of genome instability and evolution in soft-shell clam transmissible cancer (bioRxiv).</title>
        <authorList>
            <person name="Hart S.F.M."/>
            <person name="Yonemitsu M.A."/>
            <person name="Giersch R.M."/>
            <person name="Beal B.F."/>
            <person name="Arriagada G."/>
            <person name="Davis B.W."/>
            <person name="Ostrander E.A."/>
            <person name="Goff S.P."/>
            <person name="Metzger M.J."/>
        </authorList>
    </citation>
    <scope>NUCLEOTIDE SEQUENCE</scope>
    <source>
        <strain evidence="3">MELC-2E11</strain>
        <tissue evidence="3">Siphon/mantle</tissue>
    </source>
</reference>